<dbReference type="RefSeq" id="WP_207173570.1">
    <property type="nucleotide sequence ID" value="NZ_NRSJ01000017.1"/>
</dbReference>
<dbReference type="CDD" id="cd02440">
    <property type="entry name" value="AdoMet_MTases"/>
    <property type="match status" value="1"/>
</dbReference>
<evidence type="ECO:0000313" key="5">
    <source>
        <dbReference type="Proteomes" id="UP001296776"/>
    </source>
</evidence>
<dbReference type="SUPFAM" id="SSF53335">
    <property type="entry name" value="S-adenosyl-L-methionine-dependent methyltransferases"/>
    <property type="match status" value="1"/>
</dbReference>
<dbReference type="GO" id="GO:0032259">
    <property type="term" value="P:methylation"/>
    <property type="evidence" value="ECO:0007669"/>
    <property type="project" value="UniProtKB-KW"/>
</dbReference>
<evidence type="ECO:0000256" key="1">
    <source>
        <dbReference type="ARBA" id="ARBA00022603"/>
    </source>
</evidence>
<proteinExistence type="predicted"/>
<dbReference type="AlphaFoldDB" id="A0AAJ0U4B8"/>
<dbReference type="InterPro" id="IPR029063">
    <property type="entry name" value="SAM-dependent_MTases_sf"/>
</dbReference>
<reference evidence="4" key="2">
    <citation type="journal article" date="2020" name="Microorganisms">
        <title>Osmotic Adaptation and Compatible Solute Biosynthesis of Phototrophic Bacteria as Revealed from Genome Analyses.</title>
        <authorList>
            <person name="Imhoff J.F."/>
            <person name="Rahn T."/>
            <person name="Kunzel S."/>
            <person name="Keller A."/>
            <person name="Neulinger S.C."/>
        </authorList>
    </citation>
    <scope>NUCLEOTIDE SEQUENCE</scope>
    <source>
        <strain evidence="4">DSM 11080</strain>
    </source>
</reference>
<evidence type="ECO:0000256" key="2">
    <source>
        <dbReference type="ARBA" id="ARBA00022679"/>
    </source>
</evidence>
<dbReference type="PANTHER" id="PTHR43861">
    <property type="entry name" value="TRANS-ACONITATE 2-METHYLTRANSFERASE-RELATED"/>
    <property type="match status" value="1"/>
</dbReference>
<dbReference type="Pfam" id="PF13649">
    <property type="entry name" value="Methyltransf_25"/>
    <property type="match status" value="1"/>
</dbReference>
<dbReference type="GO" id="GO:0008168">
    <property type="term" value="F:methyltransferase activity"/>
    <property type="evidence" value="ECO:0007669"/>
    <property type="project" value="UniProtKB-KW"/>
</dbReference>
<dbReference type="Proteomes" id="UP001296776">
    <property type="component" value="Unassembled WGS sequence"/>
</dbReference>
<accession>A0AAJ0U4B8</accession>
<dbReference type="EMBL" id="NRSJ01000017">
    <property type="protein sequence ID" value="MBK1705030.1"/>
    <property type="molecule type" value="Genomic_DNA"/>
</dbReference>
<evidence type="ECO:0000259" key="3">
    <source>
        <dbReference type="Pfam" id="PF13649"/>
    </source>
</evidence>
<comment type="caution">
    <text evidence="4">The sequence shown here is derived from an EMBL/GenBank/DDBJ whole genome shotgun (WGS) entry which is preliminary data.</text>
</comment>
<reference evidence="4" key="1">
    <citation type="submission" date="2017-08" db="EMBL/GenBank/DDBJ databases">
        <authorList>
            <person name="Imhoff J.F."/>
            <person name="Rahn T."/>
            <person name="Kuenzel S."/>
            <person name="Neulinger S.C."/>
        </authorList>
    </citation>
    <scope>NUCLEOTIDE SEQUENCE</scope>
    <source>
        <strain evidence="4">DSM 11080</strain>
    </source>
</reference>
<dbReference type="InterPro" id="IPR041698">
    <property type="entry name" value="Methyltransf_25"/>
</dbReference>
<protein>
    <recommendedName>
        <fullName evidence="3">Methyltransferase domain-containing protein</fullName>
    </recommendedName>
</protein>
<keyword evidence="5" id="KW-1185">Reference proteome</keyword>
<keyword evidence="2" id="KW-0808">Transferase</keyword>
<dbReference type="PANTHER" id="PTHR43861:SF1">
    <property type="entry name" value="TRANS-ACONITATE 2-METHYLTRANSFERASE"/>
    <property type="match status" value="1"/>
</dbReference>
<keyword evidence="1" id="KW-0489">Methyltransferase</keyword>
<feature type="domain" description="Methyltransferase" evidence="3">
    <location>
        <begin position="48"/>
        <end position="141"/>
    </location>
</feature>
<dbReference type="Gene3D" id="3.40.50.150">
    <property type="entry name" value="Vaccinia Virus protein VP39"/>
    <property type="match status" value="1"/>
</dbReference>
<name>A0AAJ0U4B8_9GAMM</name>
<sequence length="262" mass="28796">MTKPDSDITATKAPVEWDAATYDRIAEPMTRWGGVVLERLQLMGDECVLDAGCGSGRVTEQLCRRLPRGRVIALDRSAAMVTEAQRRLAPYASRTTVLCADLTKPLPLRSVDGVFSTATFHWIHDHEALFAHLAAVLRPGGQLVAQCGGAGNIARVHAAAKAAGVDLEATYFATPDQTERRLKAAGFVDVRCWLQPEPTPLEPGEPFETYLRTVCLRPHLEQLAPSEQPAFLRNVMEQLGEPVIDYVRLNITARRSEIGREA</sequence>
<organism evidence="4 5">
    <name type="scientific">Halochromatium glycolicum</name>
    <dbReference type="NCBI Taxonomy" id="85075"/>
    <lineage>
        <taxon>Bacteria</taxon>
        <taxon>Pseudomonadati</taxon>
        <taxon>Pseudomonadota</taxon>
        <taxon>Gammaproteobacteria</taxon>
        <taxon>Chromatiales</taxon>
        <taxon>Chromatiaceae</taxon>
        <taxon>Halochromatium</taxon>
    </lineage>
</organism>
<evidence type="ECO:0000313" key="4">
    <source>
        <dbReference type="EMBL" id="MBK1705030.1"/>
    </source>
</evidence>
<gene>
    <name evidence="4" type="ORF">CKO40_10880</name>
</gene>